<dbReference type="KEGG" id="mpk:VL20_120"/>
<proteinExistence type="predicted"/>
<evidence type="ECO:0000313" key="1">
    <source>
        <dbReference type="EMBL" id="AKV65361.1"/>
    </source>
</evidence>
<sequence length="37" mass="4134">MKVRMTPTLLVAVFAFKTVKNGKYKQYISGIALIGVF</sequence>
<gene>
    <name evidence="1" type="ORF">VL20_120</name>
</gene>
<reference evidence="1 2" key="1">
    <citation type="journal article" date="2016" name="Stand. Genomic Sci.">
        <title>Complete genome sequence and genomic characterization of Microcystis panniformis FACHB 1757 by third-generation sequencing.</title>
        <authorList>
            <person name="Zhang J.Y."/>
            <person name="Guan R."/>
            <person name="Zhang H.J."/>
            <person name="Li H."/>
            <person name="Xiao P."/>
            <person name="Yu G.L."/>
            <person name="Du L."/>
            <person name="Cao D.M."/>
            <person name="Zhu B.C."/>
            <person name="Li R.H."/>
            <person name="Lu Z.H."/>
        </authorList>
    </citation>
    <scope>NUCLEOTIDE SEQUENCE [LARGE SCALE GENOMIC DNA]</scope>
    <source>
        <strain evidence="1 2">FACHB-1757</strain>
    </source>
</reference>
<dbReference type="PATRIC" id="fig|1638788.3.peg.126"/>
<organism evidence="1 2">
    <name type="scientific">Microcystis panniformis FACHB-1757</name>
    <dbReference type="NCBI Taxonomy" id="1638788"/>
    <lineage>
        <taxon>Bacteria</taxon>
        <taxon>Bacillati</taxon>
        <taxon>Cyanobacteriota</taxon>
        <taxon>Cyanophyceae</taxon>
        <taxon>Oscillatoriophycideae</taxon>
        <taxon>Chroococcales</taxon>
        <taxon>Microcystaceae</taxon>
        <taxon>Microcystis</taxon>
    </lineage>
</organism>
<protein>
    <submittedName>
        <fullName evidence="1">Uncharacterized protein</fullName>
    </submittedName>
</protein>
<accession>A0A0K1RUH7</accession>
<name>A0A0K1RUH7_9CHRO</name>
<dbReference type="Proteomes" id="UP000068167">
    <property type="component" value="Chromosome"/>
</dbReference>
<dbReference type="EMBL" id="CP011339">
    <property type="protein sequence ID" value="AKV65361.1"/>
    <property type="molecule type" value="Genomic_DNA"/>
</dbReference>
<keyword evidence="2" id="KW-1185">Reference proteome</keyword>
<dbReference type="AlphaFoldDB" id="A0A0K1RUH7"/>
<evidence type="ECO:0000313" key="2">
    <source>
        <dbReference type="Proteomes" id="UP000068167"/>
    </source>
</evidence>